<keyword evidence="2" id="KW-1185">Reference proteome</keyword>
<evidence type="ECO:0000313" key="2">
    <source>
        <dbReference type="Proteomes" id="UP001207468"/>
    </source>
</evidence>
<evidence type="ECO:0000313" key="1">
    <source>
        <dbReference type="EMBL" id="KAI9437858.1"/>
    </source>
</evidence>
<reference evidence="1" key="1">
    <citation type="submission" date="2021-03" db="EMBL/GenBank/DDBJ databases">
        <title>Evolutionary priming and transition to the ectomycorrhizal habit in an iconic lineage of mushroom-forming fungi: is preadaptation a requirement?</title>
        <authorList>
            <consortium name="DOE Joint Genome Institute"/>
            <person name="Looney B.P."/>
            <person name="Miyauchi S."/>
            <person name="Morin E."/>
            <person name="Drula E."/>
            <person name="Courty P.E."/>
            <person name="Chicoki N."/>
            <person name="Fauchery L."/>
            <person name="Kohler A."/>
            <person name="Kuo A."/>
            <person name="LaButti K."/>
            <person name="Pangilinan J."/>
            <person name="Lipzen A."/>
            <person name="Riley R."/>
            <person name="Andreopoulos W."/>
            <person name="He G."/>
            <person name="Johnson J."/>
            <person name="Barry K.W."/>
            <person name="Grigoriev I.V."/>
            <person name="Nagy L."/>
            <person name="Hibbett D."/>
            <person name="Henrissat B."/>
            <person name="Matheny P.B."/>
            <person name="Labbe J."/>
            <person name="Martin A.F."/>
        </authorList>
    </citation>
    <scope>NUCLEOTIDE SEQUENCE</scope>
    <source>
        <strain evidence="1">BPL698</strain>
    </source>
</reference>
<organism evidence="1 2">
    <name type="scientific">Russula earlei</name>
    <dbReference type="NCBI Taxonomy" id="71964"/>
    <lineage>
        <taxon>Eukaryota</taxon>
        <taxon>Fungi</taxon>
        <taxon>Dikarya</taxon>
        <taxon>Basidiomycota</taxon>
        <taxon>Agaricomycotina</taxon>
        <taxon>Agaricomycetes</taxon>
        <taxon>Russulales</taxon>
        <taxon>Russulaceae</taxon>
        <taxon>Russula</taxon>
    </lineage>
</organism>
<name>A0ACC0TSI9_9AGAM</name>
<sequence>MGHVWMLTLLPSSASVNADTHDVLSPMGNSPFHYHLASHKCHESNGHVTHAKSKSARDECICKGNLIRWGLLGGDYGKQL</sequence>
<comment type="caution">
    <text evidence="1">The sequence shown here is derived from an EMBL/GenBank/DDBJ whole genome shotgun (WGS) entry which is preliminary data.</text>
</comment>
<protein>
    <submittedName>
        <fullName evidence="1">Uncharacterized protein</fullName>
    </submittedName>
</protein>
<gene>
    <name evidence="1" type="ORF">F5148DRAFT_890302</name>
</gene>
<dbReference type="EMBL" id="JAGFNK010000879">
    <property type="protein sequence ID" value="KAI9437858.1"/>
    <property type="molecule type" value="Genomic_DNA"/>
</dbReference>
<dbReference type="Proteomes" id="UP001207468">
    <property type="component" value="Unassembled WGS sequence"/>
</dbReference>
<accession>A0ACC0TSI9</accession>
<proteinExistence type="predicted"/>